<reference evidence="4" key="1">
    <citation type="journal article" date="2014" name="Int. J. Syst. Evol. Microbiol.">
        <title>Complete genome sequence of Corynebacterium casei LMG S-19264T (=DSM 44701T), isolated from a smear-ripened cheese.</title>
        <authorList>
            <consortium name="US DOE Joint Genome Institute (JGI-PGF)"/>
            <person name="Walter F."/>
            <person name="Albersmeier A."/>
            <person name="Kalinowski J."/>
            <person name="Ruckert C."/>
        </authorList>
    </citation>
    <scope>NUCLEOTIDE SEQUENCE</scope>
    <source>
        <strain evidence="4">CGMCC 4.7403</strain>
    </source>
</reference>
<keyword evidence="2" id="KW-0812">Transmembrane</keyword>
<feature type="region of interest" description="Disordered" evidence="1">
    <location>
        <begin position="203"/>
        <end position="227"/>
    </location>
</feature>
<keyword evidence="2" id="KW-1133">Transmembrane helix</keyword>
<dbReference type="Pfam" id="PF13399">
    <property type="entry name" value="LytR_C"/>
    <property type="match status" value="1"/>
</dbReference>
<dbReference type="Gene3D" id="3.30.70.2390">
    <property type="match status" value="1"/>
</dbReference>
<feature type="domain" description="LytR/CpsA/Psr regulator C-terminal" evidence="3">
    <location>
        <begin position="108"/>
        <end position="198"/>
    </location>
</feature>
<sequence>MSMLTPPGMGGQYRITGDKYPRLRRPKRRRRLVLAVIASATALGLVGWGTLQLIDVFTGNDKATAAGPKSDCSAGVSPSPTAPKGSRGSKASEASDPSGKAFPEPGKITVNVLNATPRAGLAKDTADELKKRGFRIGNVGNATEEYDKKVKGAAILLGAKAAEKTALPVLNTQLVGAQLKTDGRAKATEVDLIIGTGFKSLSKQKDADKALADLTSPEPTPTATKAC</sequence>
<protein>
    <submittedName>
        <fullName evidence="4">Membrane protein</fullName>
    </submittedName>
</protein>
<gene>
    <name evidence="4" type="ORF">GCM10017771_08590</name>
</gene>
<keyword evidence="2" id="KW-0472">Membrane</keyword>
<evidence type="ECO:0000313" key="4">
    <source>
        <dbReference type="EMBL" id="GHH82964.1"/>
    </source>
</evidence>
<name>A0A919GF89_9ACTN</name>
<evidence type="ECO:0000256" key="1">
    <source>
        <dbReference type="SAM" id="MobiDB-lite"/>
    </source>
</evidence>
<dbReference type="EMBL" id="BNAT01000002">
    <property type="protein sequence ID" value="GHH82964.1"/>
    <property type="molecule type" value="Genomic_DNA"/>
</dbReference>
<organism evidence="4 5">
    <name type="scientific">Streptomyces capitiformicae</name>
    <dbReference type="NCBI Taxonomy" id="2014920"/>
    <lineage>
        <taxon>Bacteria</taxon>
        <taxon>Bacillati</taxon>
        <taxon>Actinomycetota</taxon>
        <taxon>Actinomycetes</taxon>
        <taxon>Kitasatosporales</taxon>
        <taxon>Streptomycetaceae</taxon>
        <taxon>Streptomyces</taxon>
    </lineage>
</organism>
<evidence type="ECO:0000313" key="5">
    <source>
        <dbReference type="Proteomes" id="UP000603227"/>
    </source>
</evidence>
<feature type="transmembrane region" description="Helical" evidence="2">
    <location>
        <begin position="32"/>
        <end position="51"/>
    </location>
</feature>
<proteinExistence type="predicted"/>
<evidence type="ECO:0000256" key="2">
    <source>
        <dbReference type="SAM" id="Phobius"/>
    </source>
</evidence>
<keyword evidence="5" id="KW-1185">Reference proteome</keyword>
<comment type="caution">
    <text evidence="4">The sequence shown here is derived from an EMBL/GenBank/DDBJ whole genome shotgun (WGS) entry which is preliminary data.</text>
</comment>
<reference evidence="4" key="2">
    <citation type="submission" date="2020-09" db="EMBL/GenBank/DDBJ databases">
        <authorList>
            <person name="Sun Q."/>
            <person name="Zhou Y."/>
        </authorList>
    </citation>
    <scope>NUCLEOTIDE SEQUENCE</scope>
    <source>
        <strain evidence="4">CGMCC 4.7403</strain>
    </source>
</reference>
<feature type="region of interest" description="Disordered" evidence="1">
    <location>
        <begin position="65"/>
        <end position="106"/>
    </location>
</feature>
<feature type="region of interest" description="Disordered" evidence="1">
    <location>
        <begin position="1"/>
        <end position="22"/>
    </location>
</feature>
<accession>A0A919GF89</accession>
<evidence type="ECO:0000259" key="3">
    <source>
        <dbReference type="Pfam" id="PF13399"/>
    </source>
</evidence>
<dbReference type="AlphaFoldDB" id="A0A919GF89"/>
<dbReference type="InterPro" id="IPR027381">
    <property type="entry name" value="LytR/CpsA/Psr_C"/>
</dbReference>
<dbReference type="Proteomes" id="UP000603227">
    <property type="component" value="Unassembled WGS sequence"/>
</dbReference>